<sequence>MKDLRLEKVTTPATKKDTLSLRFSPNQWKHEEGLLLRYFAITRFELEFKRGADWMSDEAILMDEILPRKNGGCSHEIELSDSRIRIECEDLTAHWS</sequence>
<evidence type="ECO:0000313" key="2">
    <source>
        <dbReference type="Proteomes" id="UP001214441"/>
    </source>
</evidence>
<protein>
    <submittedName>
        <fullName evidence="1">Uncharacterized protein</fullName>
    </submittedName>
</protein>
<reference evidence="1 2" key="1">
    <citation type="submission" date="2023-05" db="EMBL/GenBank/DDBJ databases">
        <title>Streptantibioticus silvisoli sp. nov., acidotolerant actinomycetes 1 from pine litter.</title>
        <authorList>
            <person name="Swiecimska M."/>
            <person name="Golinska P."/>
            <person name="Sangal V."/>
            <person name="Wachnowicz B."/>
            <person name="Goodfellow M."/>
        </authorList>
    </citation>
    <scope>NUCLEOTIDE SEQUENCE [LARGE SCALE GENOMIC DNA]</scope>
    <source>
        <strain evidence="1 2">DSM 42109</strain>
    </source>
</reference>
<dbReference type="RefSeq" id="WP_274046063.1">
    <property type="nucleotide sequence ID" value="NZ_JANCPR020000036.1"/>
</dbReference>
<evidence type="ECO:0000313" key="1">
    <source>
        <dbReference type="EMBL" id="MDJ1136067.1"/>
    </source>
</evidence>
<dbReference type="EMBL" id="JANCPR020000036">
    <property type="protein sequence ID" value="MDJ1136067.1"/>
    <property type="molecule type" value="Genomic_DNA"/>
</dbReference>
<keyword evidence="2" id="KW-1185">Reference proteome</keyword>
<comment type="caution">
    <text evidence="1">The sequence shown here is derived from an EMBL/GenBank/DDBJ whole genome shotgun (WGS) entry which is preliminary data.</text>
</comment>
<accession>A0ABT7A3Z7</accession>
<gene>
    <name evidence="1" type="ORF">NMN56_029785</name>
</gene>
<name>A0ABT7A3Z7_9ACTN</name>
<proteinExistence type="predicted"/>
<organism evidence="1 2">
    <name type="scientific">Streptomyces iconiensis</name>
    <dbReference type="NCBI Taxonomy" id="1384038"/>
    <lineage>
        <taxon>Bacteria</taxon>
        <taxon>Bacillati</taxon>
        <taxon>Actinomycetota</taxon>
        <taxon>Actinomycetes</taxon>
        <taxon>Kitasatosporales</taxon>
        <taxon>Streptomycetaceae</taxon>
        <taxon>Streptomyces</taxon>
    </lineage>
</organism>
<dbReference type="Proteomes" id="UP001214441">
    <property type="component" value="Unassembled WGS sequence"/>
</dbReference>